<dbReference type="Proteomes" id="UP000246740">
    <property type="component" value="Unassembled WGS sequence"/>
</dbReference>
<feature type="compositionally biased region" description="Basic and acidic residues" evidence="1">
    <location>
        <begin position="71"/>
        <end position="80"/>
    </location>
</feature>
<name>A0A317XMG9_9BASI</name>
<organism evidence="2 3">
    <name type="scientific">Testicularia cyperi</name>
    <dbReference type="NCBI Taxonomy" id="1882483"/>
    <lineage>
        <taxon>Eukaryota</taxon>
        <taxon>Fungi</taxon>
        <taxon>Dikarya</taxon>
        <taxon>Basidiomycota</taxon>
        <taxon>Ustilaginomycotina</taxon>
        <taxon>Ustilaginomycetes</taxon>
        <taxon>Ustilaginales</taxon>
        <taxon>Anthracoideaceae</taxon>
        <taxon>Testicularia</taxon>
    </lineage>
</organism>
<reference evidence="2 3" key="1">
    <citation type="journal article" date="2018" name="Mol. Biol. Evol.">
        <title>Broad Genomic Sampling Reveals a Smut Pathogenic Ancestry of the Fungal Clade Ustilaginomycotina.</title>
        <authorList>
            <person name="Kijpornyongpan T."/>
            <person name="Mondo S.J."/>
            <person name="Barry K."/>
            <person name="Sandor L."/>
            <person name="Lee J."/>
            <person name="Lipzen A."/>
            <person name="Pangilinan J."/>
            <person name="LaButti K."/>
            <person name="Hainaut M."/>
            <person name="Henrissat B."/>
            <person name="Grigoriev I.V."/>
            <person name="Spatafora J.W."/>
            <person name="Aime M.C."/>
        </authorList>
    </citation>
    <scope>NUCLEOTIDE SEQUENCE [LARGE SCALE GENOMIC DNA]</scope>
    <source>
        <strain evidence="2 3">MCA 3645</strain>
    </source>
</reference>
<evidence type="ECO:0000256" key="1">
    <source>
        <dbReference type="SAM" id="MobiDB-lite"/>
    </source>
</evidence>
<sequence length="153" mass="18095">MCTTGWKTLRSKRQIKKLMKDRRKEEPKGKDRCGELSSLCDSVVRYRSLHTRKPRKTRAHSKRNAYDAEEEKMPRRETRAAPHHGCKRLRVGCWLVEHVAVQALVTGQLGQYRWVHGNHALASDVRRLLLSDLLTGRLWEFFLWTRHETQHNE</sequence>
<accession>A0A317XMG9</accession>
<gene>
    <name evidence="2" type="ORF">BCV70DRAFT_119673</name>
</gene>
<feature type="compositionally biased region" description="Basic residues" evidence="1">
    <location>
        <begin position="50"/>
        <end position="63"/>
    </location>
</feature>
<feature type="region of interest" description="Disordered" evidence="1">
    <location>
        <begin position="50"/>
        <end position="81"/>
    </location>
</feature>
<keyword evidence="3" id="KW-1185">Reference proteome</keyword>
<dbReference type="EMBL" id="KZ819195">
    <property type="protein sequence ID" value="PWY99506.1"/>
    <property type="molecule type" value="Genomic_DNA"/>
</dbReference>
<evidence type="ECO:0000313" key="3">
    <source>
        <dbReference type="Proteomes" id="UP000246740"/>
    </source>
</evidence>
<evidence type="ECO:0000313" key="2">
    <source>
        <dbReference type="EMBL" id="PWY99506.1"/>
    </source>
</evidence>
<proteinExistence type="predicted"/>
<dbReference type="AlphaFoldDB" id="A0A317XMG9"/>
<protein>
    <submittedName>
        <fullName evidence="2">Uncharacterized protein</fullName>
    </submittedName>
</protein>
<dbReference type="InParanoid" id="A0A317XMG9"/>